<dbReference type="SUPFAM" id="SSF53098">
    <property type="entry name" value="Ribonuclease H-like"/>
    <property type="match status" value="1"/>
</dbReference>
<keyword evidence="3" id="KW-1185">Reference proteome</keyword>
<protein>
    <submittedName>
        <fullName evidence="2">DDE-type integrase/transposase/recombinase</fullName>
    </submittedName>
</protein>
<dbReference type="InterPro" id="IPR001584">
    <property type="entry name" value="Integrase_cat-core"/>
</dbReference>
<comment type="caution">
    <text evidence="2">The sequence shown here is derived from an EMBL/GenBank/DDBJ whole genome shotgun (WGS) entry which is preliminary data.</text>
</comment>
<gene>
    <name evidence="2" type="ORF">FPZ49_15395</name>
</gene>
<organism evidence="2 3">
    <name type="scientific">Paenibacillus cremeus</name>
    <dbReference type="NCBI Taxonomy" id="2163881"/>
    <lineage>
        <taxon>Bacteria</taxon>
        <taxon>Bacillati</taxon>
        <taxon>Bacillota</taxon>
        <taxon>Bacilli</taxon>
        <taxon>Bacillales</taxon>
        <taxon>Paenibacillaceae</taxon>
        <taxon>Paenibacillus</taxon>
    </lineage>
</organism>
<accession>A0A559KAH1</accession>
<dbReference type="PANTHER" id="PTHR35004:SF6">
    <property type="entry name" value="TRANSPOSASE"/>
    <property type="match status" value="1"/>
</dbReference>
<proteinExistence type="predicted"/>
<dbReference type="Proteomes" id="UP000317036">
    <property type="component" value="Unassembled WGS sequence"/>
</dbReference>
<dbReference type="InterPro" id="IPR015378">
    <property type="entry name" value="Transposase-like_Mu_C"/>
</dbReference>
<dbReference type="Pfam" id="PF00665">
    <property type="entry name" value="rve"/>
    <property type="match status" value="1"/>
</dbReference>
<evidence type="ECO:0000259" key="1">
    <source>
        <dbReference type="PROSITE" id="PS50994"/>
    </source>
</evidence>
<dbReference type="InterPro" id="IPR036397">
    <property type="entry name" value="RNaseH_sf"/>
</dbReference>
<dbReference type="OrthoDB" id="501284at2"/>
<reference evidence="2 3" key="1">
    <citation type="submission" date="2019-07" db="EMBL/GenBank/DDBJ databases">
        <authorList>
            <person name="Kim J."/>
        </authorList>
    </citation>
    <scope>NUCLEOTIDE SEQUENCE [LARGE SCALE GENOMIC DNA]</scope>
    <source>
        <strain evidence="2 3">JC52</strain>
    </source>
</reference>
<sequence>MNTVTIMKGTRFMMNNCVFEILKEQLPGKFVVKNLNQNSESLSDLKDLLRFHEKGELTFEVTGPRTSLSDEGVRENKIVDFSMLPENSKEVASRRYEAIKPLLRFKGNKMQPYFEERSAELRLMGHEVSALTLRRWFDFFVNSGNDINALVPNTMDCGKGTRLSSELEMIIDGFVETYYAKREKIQATDVHLRIVTEVENKNKFRTLDTKLDIPSYNTVLRRIKQKDPYEMMEKREGEKHAFDKLGHVNTLGKPARALDVIEMDHTKLDVFVVDDETRLPLGRPWLTTAVDKATGSIVGIYIDFHPPSYVSVMKALSHAMSSKYYVKELYPDIKNEWGAYGVPKLLKVDNGKEFRSSSLDDACKQLGIELQFCPPRKPWYKGTVERTFRTLNSQLIHQIPGTTFSNVVQKKDYDPVKNATVGYQKLIKLIHSWIIDEYSQQFHKGIKGVPARLWAESIEKWGHPPLLQSKPMWDVVLGKLKKGSTVQRTGIQFQNLYYNSSALQDLKRNCMKKDIKHVSFKYDPYDISKIHVYDELERKYLEVPCTDQAYSFGLTEFSHRCILRQLNKAKKNVNLSELSQAKERFLKDVEEEKRKTKGVRAAALTQPSSAQIISSATTKDAKAEIEVAQVERSLFLRFEDEEELWEVVNNANVE</sequence>
<dbReference type="InterPro" id="IPR012337">
    <property type="entry name" value="RNaseH-like_sf"/>
</dbReference>
<dbReference type="PROSITE" id="PS50994">
    <property type="entry name" value="INTEGRASE"/>
    <property type="match status" value="1"/>
</dbReference>
<name>A0A559KAH1_9BACL</name>
<dbReference type="PANTHER" id="PTHR35004">
    <property type="entry name" value="TRANSPOSASE RV3428C-RELATED"/>
    <property type="match status" value="1"/>
</dbReference>
<dbReference type="Gene3D" id="3.30.420.10">
    <property type="entry name" value="Ribonuclease H-like superfamily/Ribonuclease H"/>
    <property type="match status" value="1"/>
</dbReference>
<evidence type="ECO:0000313" key="2">
    <source>
        <dbReference type="EMBL" id="TVY09093.1"/>
    </source>
</evidence>
<dbReference type="Pfam" id="PF09299">
    <property type="entry name" value="Mu-transpos_C"/>
    <property type="match status" value="1"/>
</dbReference>
<dbReference type="AlphaFoldDB" id="A0A559KAH1"/>
<dbReference type="GO" id="GO:0015074">
    <property type="term" value="P:DNA integration"/>
    <property type="evidence" value="ECO:0007669"/>
    <property type="project" value="InterPro"/>
</dbReference>
<feature type="domain" description="Integrase catalytic" evidence="1">
    <location>
        <begin position="250"/>
        <end position="458"/>
    </location>
</feature>
<dbReference type="GO" id="GO:0003676">
    <property type="term" value="F:nucleic acid binding"/>
    <property type="evidence" value="ECO:0007669"/>
    <property type="project" value="InterPro"/>
</dbReference>
<dbReference type="RefSeq" id="WP_144848165.1">
    <property type="nucleotide sequence ID" value="NZ_VNJI01000017.1"/>
</dbReference>
<evidence type="ECO:0000313" key="3">
    <source>
        <dbReference type="Proteomes" id="UP000317036"/>
    </source>
</evidence>
<dbReference type="EMBL" id="VNJI01000017">
    <property type="protein sequence ID" value="TVY09093.1"/>
    <property type="molecule type" value="Genomic_DNA"/>
</dbReference>